<dbReference type="PANTHER" id="PTHR43317">
    <property type="entry name" value="THERMOSPERMINE SYNTHASE ACAULIS5"/>
    <property type="match status" value="1"/>
</dbReference>
<dbReference type="PANTHER" id="PTHR43317:SF3">
    <property type="entry name" value="BLR2883 PROTEIN"/>
    <property type="match status" value="1"/>
</dbReference>
<dbReference type="CDD" id="cd02440">
    <property type="entry name" value="AdoMet_MTases"/>
    <property type="match status" value="1"/>
</dbReference>
<comment type="caution">
    <text evidence="2">The sequence shown here is derived from an EMBL/GenBank/DDBJ whole genome shotgun (WGS) entry which is preliminary data.</text>
</comment>
<evidence type="ECO:0000313" key="3">
    <source>
        <dbReference type="Proteomes" id="UP001557485"/>
    </source>
</evidence>
<protein>
    <submittedName>
        <fullName evidence="2">Spermidine synthase</fullName>
    </submittedName>
</protein>
<dbReference type="EMBL" id="JBFRYA010000001">
    <property type="protein sequence ID" value="MEX1667666.1"/>
    <property type="molecule type" value="Genomic_DNA"/>
</dbReference>
<dbReference type="Gene3D" id="3.40.50.150">
    <property type="entry name" value="Vaccinia Virus protein VP39"/>
    <property type="match status" value="1"/>
</dbReference>
<proteinExistence type="predicted"/>
<organism evidence="2 3">
    <name type="scientific">Zhongshania guokunii</name>
    <dbReference type="NCBI Taxonomy" id="641783"/>
    <lineage>
        <taxon>Bacteria</taxon>
        <taxon>Pseudomonadati</taxon>
        <taxon>Pseudomonadota</taxon>
        <taxon>Gammaproteobacteria</taxon>
        <taxon>Cellvibrionales</taxon>
        <taxon>Spongiibacteraceae</taxon>
        <taxon>Zhongshania</taxon>
    </lineage>
</organism>
<gene>
    <name evidence="2" type="ORF">AB4876_02010</name>
</gene>
<accession>A0ABV3U192</accession>
<dbReference type="Proteomes" id="UP001557485">
    <property type="component" value="Unassembled WGS sequence"/>
</dbReference>
<dbReference type="InterPro" id="IPR029063">
    <property type="entry name" value="SAM-dependent_MTases_sf"/>
</dbReference>
<keyword evidence="3" id="KW-1185">Reference proteome</keyword>
<evidence type="ECO:0000256" key="1">
    <source>
        <dbReference type="ARBA" id="ARBA00023115"/>
    </source>
</evidence>
<dbReference type="SUPFAM" id="SSF53335">
    <property type="entry name" value="S-adenosyl-L-methionine-dependent methyltransferases"/>
    <property type="match status" value="1"/>
</dbReference>
<reference evidence="2 3" key="1">
    <citation type="journal article" date="2011" name="Int. J. Syst. Evol. Microbiol.">
        <title>Zhongshania antarctica gen. nov., sp. nov. and Zhongshania guokunii sp. nov., gammaproteobacteria respectively isolated from coastal attached (fast) ice and surface seawater of the Antarctic.</title>
        <authorList>
            <person name="Li H.J."/>
            <person name="Zhang X.Y."/>
            <person name="Chen C.X."/>
            <person name="Zhang Y.J."/>
            <person name="Gao Z.M."/>
            <person name="Yu Y."/>
            <person name="Chen X.L."/>
            <person name="Chen B."/>
            <person name="Zhang Y.Z."/>
        </authorList>
    </citation>
    <scope>NUCLEOTIDE SEQUENCE [LARGE SCALE GENOMIC DNA]</scope>
    <source>
        <strain evidence="2 3">ZS6-22T</strain>
    </source>
</reference>
<dbReference type="RefSeq" id="WP_368379975.1">
    <property type="nucleotide sequence ID" value="NZ_JBFRYA010000001.1"/>
</dbReference>
<keyword evidence="1" id="KW-0620">Polyamine biosynthesis</keyword>
<name>A0ABV3U192_9GAMM</name>
<dbReference type="Pfam" id="PF01564">
    <property type="entry name" value="Spermine_synth"/>
    <property type="match status" value="1"/>
</dbReference>
<evidence type="ECO:0000313" key="2">
    <source>
        <dbReference type="EMBL" id="MEX1667666.1"/>
    </source>
</evidence>
<sequence length="240" mass="25835">MIPWKQLSTAQIPNNGGELKLSQRGDEFSIRLSGVRGELMNSRMFNSEEALADLACARLKVRDGSAEVLGAEILVGGLGMGYTLAAALRGVGASTTVTVAELIPAVVEWNRGPLGECAGNPLRDARAKVHVGDVAELMNNNPRAYDAILLDVDNGPEGLTQTDNNWLYSQAGLDAIFNTLRPEGVLAIWSAGADSMFAIRLKKARFKVTIHTVRARPGKGSRHTIFLAQKPWQSADRGNL</sequence>